<gene>
    <name evidence="2" type="ORF">SKAU_G00423050</name>
</gene>
<keyword evidence="3" id="KW-1185">Reference proteome</keyword>
<comment type="caution">
    <text evidence="2">The sequence shown here is derived from an EMBL/GenBank/DDBJ whole genome shotgun (WGS) entry which is preliminary data.</text>
</comment>
<evidence type="ECO:0000259" key="1">
    <source>
        <dbReference type="Pfam" id="PF17919"/>
    </source>
</evidence>
<dbReference type="Pfam" id="PF17919">
    <property type="entry name" value="RT_RNaseH_2"/>
    <property type="match status" value="1"/>
</dbReference>
<organism evidence="2 3">
    <name type="scientific">Synaphobranchus kaupii</name>
    <name type="common">Kaup's arrowtooth eel</name>
    <dbReference type="NCBI Taxonomy" id="118154"/>
    <lineage>
        <taxon>Eukaryota</taxon>
        <taxon>Metazoa</taxon>
        <taxon>Chordata</taxon>
        <taxon>Craniata</taxon>
        <taxon>Vertebrata</taxon>
        <taxon>Euteleostomi</taxon>
        <taxon>Actinopterygii</taxon>
        <taxon>Neopterygii</taxon>
        <taxon>Teleostei</taxon>
        <taxon>Anguilliformes</taxon>
        <taxon>Synaphobranchidae</taxon>
        <taxon>Synaphobranchus</taxon>
    </lineage>
</organism>
<evidence type="ECO:0000313" key="3">
    <source>
        <dbReference type="Proteomes" id="UP001152622"/>
    </source>
</evidence>
<dbReference type="EMBL" id="JAINUF010000025">
    <property type="protein sequence ID" value="KAJ8332516.1"/>
    <property type="molecule type" value="Genomic_DNA"/>
</dbReference>
<accession>A0A9Q1E5A3</accession>
<dbReference type="OrthoDB" id="6761011at2759"/>
<dbReference type="InterPro" id="IPR043502">
    <property type="entry name" value="DNA/RNA_pol_sf"/>
</dbReference>
<name>A0A9Q1E5A3_SYNKA</name>
<dbReference type="PANTHER" id="PTHR34072:SF52">
    <property type="entry name" value="RIBONUCLEASE H"/>
    <property type="match status" value="1"/>
</dbReference>
<dbReference type="InterPro" id="IPR041577">
    <property type="entry name" value="RT_RNaseH_2"/>
</dbReference>
<reference evidence="2" key="1">
    <citation type="journal article" date="2023" name="Science">
        <title>Genome structures resolve the early diversification of teleost fishes.</title>
        <authorList>
            <person name="Parey E."/>
            <person name="Louis A."/>
            <person name="Montfort J."/>
            <person name="Bouchez O."/>
            <person name="Roques C."/>
            <person name="Iampietro C."/>
            <person name="Lluch J."/>
            <person name="Castinel A."/>
            <person name="Donnadieu C."/>
            <person name="Desvignes T."/>
            <person name="Floi Bucao C."/>
            <person name="Jouanno E."/>
            <person name="Wen M."/>
            <person name="Mejri S."/>
            <person name="Dirks R."/>
            <person name="Jansen H."/>
            <person name="Henkel C."/>
            <person name="Chen W.J."/>
            <person name="Zahm M."/>
            <person name="Cabau C."/>
            <person name="Klopp C."/>
            <person name="Thompson A.W."/>
            <person name="Robinson-Rechavi M."/>
            <person name="Braasch I."/>
            <person name="Lecointre G."/>
            <person name="Bobe J."/>
            <person name="Postlethwait J.H."/>
            <person name="Berthelot C."/>
            <person name="Roest Crollius H."/>
            <person name="Guiguen Y."/>
        </authorList>
    </citation>
    <scope>NUCLEOTIDE SEQUENCE</scope>
    <source>
        <strain evidence="2">WJC10195</strain>
    </source>
</reference>
<evidence type="ECO:0000313" key="2">
    <source>
        <dbReference type="EMBL" id="KAJ8332516.1"/>
    </source>
</evidence>
<dbReference type="FunFam" id="3.10.20.370:FF:000001">
    <property type="entry name" value="Retrovirus-related Pol polyprotein from transposon 17.6-like protein"/>
    <property type="match status" value="1"/>
</dbReference>
<dbReference type="CDD" id="cd09274">
    <property type="entry name" value="RNase_HI_RT_Ty3"/>
    <property type="match status" value="1"/>
</dbReference>
<dbReference type="AlphaFoldDB" id="A0A9Q1E5A3"/>
<proteinExistence type="predicted"/>
<dbReference type="Gene3D" id="3.30.70.270">
    <property type="match status" value="1"/>
</dbReference>
<dbReference type="Gene3D" id="3.10.20.370">
    <property type="match status" value="1"/>
</dbReference>
<dbReference type="SUPFAM" id="SSF56672">
    <property type="entry name" value="DNA/RNA polymerases"/>
    <property type="match status" value="1"/>
</dbReference>
<feature type="domain" description="Reverse transcriptase/retrotransposon-derived protein RNase H-like" evidence="1">
    <location>
        <begin position="147"/>
        <end position="244"/>
    </location>
</feature>
<sequence length="254" mass="29329">MDGRCRDPWICSSRQWERPSSVSSERGIQYVLEMRSHLEKYHEEKVLLLLSSTSKLLAKWQGPFTMERKLGPTTYEKCEWTKAETRYLGYQLGRGEIRPQVDKVEAITRTKTQVRSFLGLVGWYQFTTIAAPLTNLTAKVASNTVKWTKECESAFRALKSQFCSSPVLQSPHFQQRFLVPVDASGVGIGAVLAQGDPGEERPVLYLSRKLLPRETWYSAIEKECLAIKWALDSLRYYLWGRGFDLHMDQHMDRR</sequence>
<dbReference type="InterPro" id="IPR043128">
    <property type="entry name" value="Rev_trsase/Diguanyl_cyclase"/>
</dbReference>
<dbReference type="PANTHER" id="PTHR34072">
    <property type="entry name" value="ENZYMATIC POLYPROTEIN-RELATED"/>
    <property type="match status" value="1"/>
</dbReference>
<dbReference type="Proteomes" id="UP001152622">
    <property type="component" value="Unassembled WGS sequence"/>
</dbReference>
<protein>
    <recommendedName>
        <fullName evidence="1">Reverse transcriptase/retrotransposon-derived protein RNase H-like domain-containing protein</fullName>
    </recommendedName>
</protein>